<dbReference type="Proteomes" id="UP000616779">
    <property type="component" value="Unassembled WGS sequence"/>
</dbReference>
<accession>A0ABX1Y252</accession>
<dbReference type="InterPro" id="IPR022038">
    <property type="entry name" value="Ig-like_bact"/>
</dbReference>
<sequence>VSNIHKIAPVTTATLSPAAPNGKNSWYTTDVTVSLSVSASVYGGSVTTEYQVNDGEWIVYTGSIPAFGDGTYKLGFRSKDQAGNEEQLKTVEFKVDKTAPVLSVQLDKTSIWPANHKMVTINATVNSSDATSGAESVVLTSITSNQPNNDPSDIQANFGTAATSFSLRVEKSRIYTITYTATDKAGNKRVTTATVRVPHDQSGE</sequence>
<dbReference type="InterPro" id="IPR058094">
    <property type="entry name" value="Ig-like_OmpL47-like"/>
</dbReference>
<evidence type="ECO:0000313" key="3">
    <source>
        <dbReference type="EMBL" id="NOU74953.1"/>
    </source>
</evidence>
<evidence type="ECO:0008006" key="5">
    <source>
        <dbReference type="Google" id="ProtNLM"/>
    </source>
</evidence>
<reference evidence="3 4" key="1">
    <citation type="submission" date="2019-10" db="EMBL/GenBank/DDBJ databases">
        <title>Description of Paenibacillus terrestris sp. nov.</title>
        <authorList>
            <person name="Carlier A."/>
            <person name="Qi S."/>
        </authorList>
    </citation>
    <scope>NUCLEOTIDE SEQUENCE [LARGE SCALE GENOMIC DNA]</scope>
    <source>
        <strain evidence="3 4">LMG 31458</strain>
    </source>
</reference>
<feature type="domain" description="Ig-like" evidence="1">
    <location>
        <begin position="129"/>
        <end position="193"/>
    </location>
</feature>
<dbReference type="InterPro" id="IPR013783">
    <property type="entry name" value="Ig-like_fold"/>
</dbReference>
<dbReference type="SUPFAM" id="SSF49313">
    <property type="entry name" value="Cadherin-like"/>
    <property type="match status" value="1"/>
</dbReference>
<protein>
    <recommendedName>
        <fullName evidence="5">DUF5011 domain-containing protein</fullName>
    </recommendedName>
</protein>
<evidence type="ECO:0000259" key="1">
    <source>
        <dbReference type="Pfam" id="PF12245"/>
    </source>
</evidence>
<comment type="caution">
    <text evidence="3">The sequence shown here is derived from an EMBL/GenBank/DDBJ whole genome shotgun (WGS) entry which is preliminary data.</text>
</comment>
<evidence type="ECO:0000313" key="4">
    <source>
        <dbReference type="Proteomes" id="UP000616779"/>
    </source>
</evidence>
<organism evidence="3 4">
    <name type="scientific">Paenibacillus phytorum</name>
    <dbReference type="NCBI Taxonomy" id="2654977"/>
    <lineage>
        <taxon>Bacteria</taxon>
        <taxon>Bacillati</taxon>
        <taxon>Bacillota</taxon>
        <taxon>Bacilli</taxon>
        <taxon>Bacillales</taxon>
        <taxon>Paenibacillaceae</taxon>
        <taxon>Paenibacillus</taxon>
    </lineage>
</organism>
<name>A0ABX1Y252_9BACL</name>
<dbReference type="Gene3D" id="2.60.40.10">
    <property type="entry name" value="Immunoglobulins"/>
    <property type="match status" value="1"/>
</dbReference>
<dbReference type="Gene3D" id="2.60.40.60">
    <property type="entry name" value="Cadherins"/>
    <property type="match status" value="1"/>
</dbReference>
<proteinExistence type="predicted"/>
<dbReference type="NCBIfam" id="NF047446">
    <property type="entry name" value="barrel_OmpL47"/>
    <property type="match status" value="1"/>
</dbReference>
<gene>
    <name evidence="3" type="ORF">GC098_26790</name>
</gene>
<dbReference type="EMBL" id="WHOA01000191">
    <property type="protein sequence ID" value="NOU74953.1"/>
    <property type="molecule type" value="Genomic_DNA"/>
</dbReference>
<dbReference type="Pfam" id="PF12245">
    <property type="entry name" value="Big_3_2"/>
    <property type="match status" value="1"/>
</dbReference>
<feature type="domain" description="Bacterial Ig-like" evidence="2">
    <location>
        <begin position="34"/>
        <end position="96"/>
    </location>
</feature>
<keyword evidence="4" id="KW-1185">Reference proteome</keyword>
<dbReference type="InterPro" id="IPR044016">
    <property type="entry name" value="Big_13"/>
</dbReference>
<dbReference type="Pfam" id="PF19077">
    <property type="entry name" value="Big_13"/>
    <property type="match status" value="1"/>
</dbReference>
<evidence type="ECO:0000259" key="2">
    <source>
        <dbReference type="Pfam" id="PF19077"/>
    </source>
</evidence>
<dbReference type="RefSeq" id="WP_171646347.1">
    <property type="nucleotide sequence ID" value="NZ_WHOA01000191.1"/>
</dbReference>
<feature type="non-terminal residue" evidence="3">
    <location>
        <position position="1"/>
    </location>
</feature>
<dbReference type="InterPro" id="IPR015919">
    <property type="entry name" value="Cadherin-like_sf"/>
</dbReference>